<dbReference type="GO" id="GO:0006950">
    <property type="term" value="P:response to stress"/>
    <property type="evidence" value="ECO:0007669"/>
    <property type="project" value="TreeGrafter"/>
</dbReference>
<evidence type="ECO:0000313" key="2">
    <source>
        <dbReference type="EMBL" id="MBB5894748.1"/>
    </source>
</evidence>
<dbReference type="InterPro" id="IPR039422">
    <property type="entry name" value="MarR/SlyA-like"/>
</dbReference>
<dbReference type="InterPro" id="IPR000835">
    <property type="entry name" value="HTH_MarR-typ"/>
</dbReference>
<comment type="caution">
    <text evidence="2">The sequence shown here is derived from an EMBL/GenBank/DDBJ whole genome shotgun (WGS) entry which is preliminary data.</text>
</comment>
<evidence type="ECO:0000313" key="3">
    <source>
        <dbReference type="Proteomes" id="UP000585638"/>
    </source>
</evidence>
<keyword evidence="2" id="KW-0238">DNA-binding</keyword>
<proteinExistence type="predicted"/>
<protein>
    <submittedName>
        <fullName evidence="2">DNA-binding MarR family transcriptional regulator</fullName>
    </submittedName>
</protein>
<keyword evidence="3" id="KW-1185">Reference proteome</keyword>
<dbReference type="EMBL" id="JACHIR010000001">
    <property type="protein sequence ID" value="MBB5894748.1"/>
    <property type="molecule type" value="Genomic_DNA"/>
</dbReference>
<dbReference type="Gene3D" id="1.10.10.10">
    <property type="entry name" value="Winged helix-like DNA-binding domain superfamily/Winged helix DNA-binding domain"/>
    <property type="match status" value="1"/>
</dbReference>
<dbReference type="PRINTS" id="PR00598">
    <property type="entry name" value="HTHMARR"/>
</dbReference>
<evidence type="ECO:0000259" key="1">
    <source>
        <dbReference type="PROSITE" id="PS50995"/>
    </source>
</evidence>
<dbReference type="Proteomes" id="UP000585638">
    <property type="component" value="Unassembled WGS sequence"/>
</dbReference>
<dbReference type="PANTHER" id="PTHR33164:SF43">
    <property type="entry name" value="HTH-TYPE TRANSCRIPTIONAL REPRESSOR YETL"/>
    <property type="match status" value="1"/>
</dbReference>
<feature type="domain" description="HTH marR-type" evidence="1">
    <location>
        <begin position="1"/>
        <end position="136"/>
    </location>
</feature>
<dbReference type="SMART" id="SM00347">
    <property type="entry name" value="HTH_MARR"/>
    <property type="match status" value="1"/>
</dbReference>
<accession>A0A7W9KLF4</accession>
<dbReference type="GO" id="GO:0003677">
    <property type="term" value="F:DNA binding"/>
    <property type="evidence" value="ECO:0007669"/>
    <property type="project" value="UniProtKB-KW"/>
</dbReference>
<organism evidence="2 3">
    <name type="scientific">Kutzneria kofuensis</name>
    <dbReference type="NCBI Taxonomy" id="103725"/>
    <lineage>
        <taxon>Bacteria</taxon>
        <taxon>Bacillati</taxon>
        <taxon>Actinomycetota</taxon>
        <taxon>Actinomycetes</taxon>
        <taxon>Pseudonocardiales</taxon>
        <taxon>Pseudonocardiaceae</taxon>
        <taxon>Kutzneria</taxon>
    </lineage>
</organism>
<name>A0A7W9KLF4_9PSEU</name>
<gene>
    <name evidence="2" type="ORF">BJ998_005944</name>
</gene>
<dbReference type="InterPro" id="IPR036388">
    <property type="entry name" value="WH-like_DNA-bd_sf"/>
</dbReference>
<dbReference type="GO" id="GO:0003700">
    <property type="term" value="F:DNA-binding transcription factor activity"/>
    <property type="evidence" value="ECO:0007669"/>
    <property type="project" value="InterPro"/>
</dbReference>
<dbReference type="AlphaFoldDB" id="A0A7W9KLF4"/>
<dbReference type="SUPFAM" id="SSF46785">
    <property type="entry name" value="Winged helix' DNA-binding domain"/>
    <property type="match status" value="1"/>
</dbReference>
<dbReference type="PROSITE" id="PS50995">
    <property type="entry name" value="HTH_MARR_2"/>
    <property type="match status" value="1"/>
</dbReference>
<dbReference type="RefSeq" id="WP_184866628.1">
    <property type="nucleotide sequence ID" value="NZ_BAAAWY010000019.1"/>
</dbReference>
<sequence length="137" mass="15188">MTYPTAGRAWQAMRSLVLEQHDRRAEVCQALDMSFIKVKALYKLARGPMTMRELTDALATDKPYTTLVVDYLEDRGLVERTRHPEDRRSKIVTITAKGAAEAEKANAILGAPPAPLLALPEEDLAELDRILAKLAGD</sequence>
<dbReference type="InterPro" id="IPR036390">
    <property type="entry name" value="WH_DNA-bd_sf"/>
</dbReference>
<reference evidence="2 3" key="1">
    <citation type="submission" date="2020-08" db="EMBL/GenBank/DDBJ databases">
        <title>Sequencing the genomes of 1000 actinobacteria strains.</title>
        <authorList>
            <person name="Klenk H.-P."/>
        </authorList>
    </citation>
    <scope>NUCLEOTIDE SEQUENCE [LARGE SCALE GENOMIC DNA]</scope>
    <source>
        <strain evidence="2 3">DSM 43851</strain>
    </source>
</reference>
<dbReference type="Pfam" id="PF01047">
    <property type="entry name" value="MarR"/>
    <property type="match status" value="1"/>
</dbReference>
<dbReference type="PANTHER" id="PTHR33164">
    <property type="entry name" value="TRANSCRIPTIONAL REGULATOR, MARR FAMILY"/>
    <property type="match status" value="1"/>
</dbReference>